<dbReference type="Pfam" id="PF01522">
    <property type="entry name" value="Polysacc_deac_1"/>
    <property type="match status" value="1"/>
</dbReference>
<feature type="domain" description="NodB homology" evidence="4">
    <location>
        <begin position="76"/>
        <end position="119"/>
    </location>
</feature>
<dbReference type="InterPro" id="IPR011330">
    <property type="entry name" value="Glyco_hydro/deAcase_b/a-brl"/>
</dbReference>
<dbReference type="Proteomes" id="UP001139646">
    <property type="component" value="Unassembled WGS sequence"/>
</dbReference>
<reference evidence="5" key="1">
    <citation type="submission" date="2022-01" db="EMBL/GenBank/DDBJ databases">
        <title>Colwellia maritima, isolated from seawater.</title>
        <authorList>
            <person name="Kristyanto S."/>
            <person name="Jung J."/>
            <person name="Jeon C.O."/>
        </authorList>
    </citation>
    <scope>NUCLEOTIDE SEQUENCE</scope>
    <source>
        <strain evidence="5">MSW7</strain>
    </source>
</reference>
<name>A0ABS9WXG0_9GAMM</name>
<keyword evidence="2 3" id="KW-0732">Signal</keyword>
<evidence type="ECO:0000256" key="3">
    <source>
        <dbReference type="SAM" id="SignalP"/>
    </source>
</evidence>
<dbReference type="InterPro" id="IPR051398">
    <property type="entry name" value="Polysacch_Deacetylase"/>
</dbReference>
<evidence type="ECO:0000313" key="5">
    <source>
        <dbReference type="EMBL" id="MCI2282682.1"/>
    </source>
</evidence>
<feature type="signal peptide" evidence="3">
    <location>
        <begin position="1"/>
        <end position="19"/>
    </location>
</feature>
<dbReference type="PANTHER" id="PTHR34216">
    <property type="match status" value="1"/>
</dbReference>
<protein>
    <submittedName>
        <fullName evidence="5">Polysaccharide deacetylase family protein</fullName>
    </submittedName>
</protein>
<dbReference type="SUPFAM" id="SSF88713">
    <property type="entry name" value="Glycoside hydrolase/deacetylase"/>
    <property type="match status" value="1"/>
</dbReference>
<evidence type="ECO:0000256" key="2">
    <source>
        <dbReference type="ARBA" id="ARBA00022729"/>
    </source>
</evidence>
<dbReference type="EMBL" id="JAKKSL010000001">
    <property type="protein sequence ID" value="MCI2282682.1"/>
    <property type="molecule type" value="Genomic_DNA"/>
</dbReference>
<dbReference type="RefSeq" id="WP_242283606.1">
    <property type="nucleotide sequence ID" value="NZ_JAKKSL010000001.1"/>
</dbReference>
<accession>A0ABS9WXG0</accession>
<dbReference type="Gene3D" id="3.20.20.370">
    <property type="entry name" value="Glycoside hydrolase/deacetylase"/>
    <property type="match status" value="1"/>
</dbReference>
<evidence type="ECO:0000313" key="6">
    <source>
        <dbReference type="Proteomes" id="UP001139646"/>
    </source>
</evidence>
<gene>
    <name evidence="5" type="ORF">L3081_03750</name>
</gene>
<sequence length="119" mass="13414">MKLMLAALLTLCIHTSAFGAVILQYHHVSNNTPKNTSITPAQFELHLKYLADNGFSVVSLTHIIEKIKHQQPIKDKTVAITFDDAYIDILNHATPILKRFKYPYTIFVNPGIINQNLPS</sequence>
<evidence type="ECO:0000259" key="4">
    <source>
        <dbReference type="PROSITE" id="PS51677"/>
    </source>
</evidence>
<dbReference type="InterPro" id="IPR002509">
    <property type="entry name" value="NODB_dom"/>
</dbReference>
<proteinExistence type="predicted"/>
<dbReference type="PANTHER" id="PTHR34216:SF3">
    <property type="entry name" value="POLY-BETA-1,6-N-ACETYL-D-GLUCOSAMINE N-DEACETYLASE"/>
    <property type="match status" value="1"/>
</dbReference>
<feature type="chain" id="PRO_5046230846" evidence="3">
    <location>
        <begin position="20"/>
        <end position="119"/>
    </location>
</feature>
<evidence type="ECO:0000256" key="1">
    <source>
        <dbReference type="ARBA" id="ARBA00004613"/>
    </source>
</evidence>
<dbReference type="PROSITE" id="PS51677">
    <property type="entry name" value="NODB"/>
    <property type="match status" value="1"/>
</dbReference>
<comment type="caution">
    <text evidence="5">The sequence shown here is derived from an EMBL/GenBank/DDBJ whole genome shotgun (WGS) entry which is preliminary data.</text>
</comment>
<organism evidence="5 6">
    <name type="scientific">Colwellia maritima</name>
    <dbReference type="NCBI Taxonomy" id="2912588"/>
    <lineage>
        <taxon>Bacteria</taxon>
        <taxon>Pseudomonadati</taxon>
        <taxon>Pseudomonadota</taxon>
        <taxon>Gammaproteobacteria</taxon>
        <taxon>Alteromonadales</taxon>
        <taxon>Colwelliaceae</taxon>
        <taxon>Colwellia</taxon>
    </lineage>
</organism>
<comment type="subcellular location">
    <subcellularLocation>
        <location evidence="1">Secreted</location>
    </subcellularLocation>
</comment>
<keyword evidence="6" id="KW-1185">Reference proteome</keyword>